<evidence type="ECO:0000313" key="2">
    <source>
        <dbReference type="EMBL" id="GIF01802.1"/>
    </source>
</evidence>
<accession>A0A919KD45</accession>
<evidence type="ECO:0000259" key="1">
    <source>
        <dbReference type="Pfam" id="PF05729"/>
    </source>
</evidence>
<dbReference type="Pfam" id="PF05729">
    <property type="entry name" value="NACHT"/>
    <property type="match status" value="1"/>
</dbReference>
<sequence length="732" mass="80819">MLNIEAVEHDGIFFDHDIVHCVEATVSRRLDKAKHDGEKLHKAIKRWTGTDGRLAKGWFVTLHAPTPEQTKELRGIDPRIKALSFAQFKSRLFDSLAYLQRRREAPFGSARNPEDPHGPLERYVPVDILPSSASSSGDLEVLHVDDLAERLLSGQRYALVGDYGAGKSMTFRQLFFQLADAHKQNRTLRYPVHLNLRDHWGQKTPRVALTHHAEEIGFDRPESLVAAWRSGYIHVLLDGFDEIAAPGWSSDVRLLRETRMRAMELVRRFFKETPRKAAVAVAGRRHFFDNEAELRDALFDDRSRLIFEVAEFNEAQIREYLGRKNWFTLPAWLPARPLLIGHLAAQRKLEEISDSTLDLAPAAGWNALLDIISSRESDIEAGIDVGSVRATLERLASVARCKPSGLGPLTYSEITEGFALIRGQEPSDDQRTILHRLPGLAVDADAQQGTRYFIDADLAAAAQARDVSEFILTPVLTGDSVASRWNVSLTQLGVDVVAIQCKDNITEKLVGAAAITAVRADLDVLAADIVRASLALGCGLDNSTVNIDGVHVPSLELFEGQPDLSSISFSNCIFESLEISGEVDPRLLPSFDGCYIDVLFGRAGASDLPAQRFAANCTFGDFPDSLERNASVVASDLPIGVKVVIVLLRKLYMQRGRGRAESALLRGMPQSERGLVPAALAILQKEKLATQVKINSRPVWLPDRASQKRVHGFVTAPRGSDDSLYGEAAALQ</sequence>
<dbReference type="AlphaFoldDB" id="A0A919KD45"/>
<dbReference type="InterPro" id="IPR027417">
    <property type="entry name" value="P-loop_NTPase"/>
</dbReference>
<keyword evidence="3" id="KW-1185">Reference proteome</keyword>
<evidence type="ECO:0000313" key="3">
    <source>
        <dbReference type="Proteomes" id="UP000636960"/>
    </source>
</evidence>
<protein>
    <recommendedName>
        <fullName evidence="1">NACHT domain-containing protein</fullName>
    </recommendedName>
</protein>
<feature type="domain" description="NACHT" evidence="1">
    <location>
        <begin position="157"/>
        <end position="323"/>
    </location>
</feature>
<dbReference type="Proteomes" id="UP000636960">
    <property type="component" value="Unassembled WGS sequence"/>
</dbReference>
<organism evidence="2 3">
    <name type="scientific">Paractinoplanes rishiriensis</name>
    <dbReference type="NCBI Taxonomy" id="1050105"/>
    <lineage>
        <taxon>Bacteria</taxon>
        <taxon>Bacillati</taxon>
        <taxon>Actinomycetota</taxon>
        <taxon>Actinomycetes</taxon>
        <taxon>Micromonosporales</taxon>
        <taxon>Micromonosporaceae</taxon>
        <taxon>Paractinoplanes</taxon>
    </lineage>
</organism>
<reference evidence="2" key="1">
    <citation type="submission" date="2021-01" db="EMBL/GenBank/DDBJ databases">
        <title>Whole genome shotgun sequence of Actinoplanes rishiriensis NBRC 108556.</title>
        <authorList>
            <person name="Komaki H."/>
            <person name="Tamura T."/>
        </authorList>
    </citation>
    <scope>NUCLEOTIDE SEQUENCE</scope>
    <source>
        <strain evidence="2">NBRC 108556</strain>
    </source>
</reference>
<dbReference type="InterPro" id="IPR007111">
    <property type="entry name" value="NACHT_NTPase"/>
</dbReference>
<dbReference type="SUPFAM" id="SSF52540">
    <property type="entry name" value="P-loop containing nucleoside triphosphate hydrolases"/>
    <property type="match status" value="1"/>
</dbReference>
<dbReference type="Gene3D" id="3.40.50.300">
    <property type="entry name" value="P-loop containing nucleotide triphosphate hydrolases"/>
    <property type="match status" value="1"/>
</dbReference>
<comment type="caution">
    <text evidence="2">The sequence shown here is derived from an EMBL/GenBank/DDBJ whole genome shotgun (WGS) entry which is preliminary data.</text>
</comment>
<dbReference type="EMBL" id="BOMV01000112">
    <property type="protein sequence ID" value="GIF01802.1"/>
    <property type="molecule type" value="Genomic_DNA"/>
</dbReference>
<proteinExistence type="predicted"/>
<name>A0A919KD45_9ACTN</name>
<gene>
    <name evidence="2" type="ORF">Ari01nite_92660</name>
</gene>